<dbReference type="Proteomes" id="UP001596139">
    <property type="component" value="Unassembled WGS sequence"/>
</dbReference>
<organism evidence="2 3">
    <name type="scientific">Streptomyces ochraceiscleroticus</name>
    <dbReference type="NCBI Taxonomy" id="47761"/>
    <lineage>
        <taxon>Bacteria</taxon>
        <taxon>Bacillati</taxon>
        <taxon>Actinomycetota</taxon>
        <taxon>Actinomycetes</taxon>
        <taxon>Kitasatosporales</taxon>
        <taxon>Streptomycetaceae</taxon>
        <taxon>Streptomyces</taxon>
    </lineage>
</organism>
<accession>A0ABW1MMR4</accession>
<protein>
    <submittedName>
        <fullName evidence="2">SCO3374 family protein</fullName>
    </submittedName>
</protein>
<gene>
    <name evidence="2" type="ORF">ACFP4F_19145</name>
</gene>
<name>A0ABW1MMR4_9ACTN</name>
<feature type="region of interest" description="Disordered" evidence="1">
    <location>
        <begin position="177"/>
        <end position="197"/>
    </location>
</feature>
<evidence type="ECO:0000256" key="1">
    <source>
        <dbReference type="SAM" id="MobiDB-lite"/>
    </source>
</evidence>
<comment type="caution">
    <text evidence="2">The sequence shown here is derived from an EMBL/GenBank/DDBJ whole genome shotgun (WGS) entry which is preliminary data.</text>
</comment>
<dbReference type="InterPro" id="IPR047919">
    <property type="entry name" value="SCO3374-like"/>
</dbReference>
<sequence>MALALPRPRDPLLAAGPAARQWYEQALGWPTAGGEPLRLRTGIRFDVLEMPADAGFATLRRAGRTGPVALGRSQGRPYSSQEPGEPVLRLLVATGAADELPGVLEWLEWGSVGLELTALGSGDLMPAPPPVAPWTPAAREATAPVPAAGPGLPAGVGPWGAAWVRPPEPGCDVEATLPSTGSGAGLGGGGGVPRTSRMGRAPDLVRLVSVAATECHRARLLRVRKGRTDRFRGDQPLAFSYASRTVAGTRPRSLTS</sequence>
<dbReference type="EMBL" id="JBHSPX010000006">
    <property type="protein sequence ID" value="MFC6064652.1"/>
    <property type="molecule type" value="Genomic_DNA"/>
</dbReference>
<proteinExistence type="predicted"/>
<dbReference type="RefSeq" id="WP_037800567.1">
    <property type="nucleotide sequence ID" value="NZ_JBHSPX010000006.1"/>
</dbReference>
<evidence type="ECO:0000313" key="2">
    <source>
        <dbReference type="EMBL" id="MFC6064652.1"/>
    </source>
</evidence>
<keyword evidence="3" id="KW-1185">Reference proteome</keyword>
<dbReference type="NCBIfam" id="NF040464">
    <property type="entry name" value="SCO3374_fam"/>
    <property type="match status" value="1"/>
</dbReference>
<evidence type="ECO:0000313" key="3">
    <source>
        <dbReference type="Proteomes" id="UP001596139"/>
    </source>
</evidence>
<feature type="compositionally biased region" description="Gly residues" evidence="1">
    <location>
        <begin position="182"/>
        <end position="192"/>
    </location>
</feature>
<reference evidence="3" key="1">
    <citation type="journal article" date="2019" name="Int. J. Syst. Evol. Microbiol.">
        <title>The Global Catalogue of Microorganisms (GCM) 10K type strain sequencing project: providing services to taxonomists for standard genome sequencing and annotation.</title>
        <authorList>
            <consortium name="The Broad Institute Genomics Platform"/>
            <consortium name="The Broad Institute Genome Sequencing Center for Infectious Disease"/>
            <person name="Wu L."/>
            <person name="Ma J."/>
        </authorList>
    </citation>
    <scope>NUCLEOTIDE SEQUENCE [LARGE SCALE GENOMIC DNA]</scope>
    <source>
        <strain evidence="3">CGMCC 1.15180</strain>
    </source>
</reference>